<name>A0A7T7MBI5_9ACTO</name>
<dbReference type="RefSeq" id="WP_200277244.1">
    <property type="nucleotide sequence ID" value="NZ_CP066802.1"/>
</dbReference>
<dbReference type="EMBL" id="CP066802">
    <property type="protein sequence ID" value="QQM67922.1"/>
    <property type="molecule type" value="Genomic_DNA"/>
</dbReference>
<keyword evidence="2" id="KW-1185">Reference proteome</keyword>
<proteinExistence type="predicted"/>
<dbReference type="AlphaFoldDB" id="A0A7T7MBI5"/>
<protein>
    <recommendedName>
        <fullName evidence="3">DUF4276 family protein</fullName>
    </recommendedName>
</protein>
<accession>A0A7T7MBI5</accession>
<dbReference type="Proteomes" id="UP000595895">
    <property type="component" value="Chromosome"/>
</dbReference>
<organism evidence="1 2">
    <name type="scientific">Actinomyces weissii</name>
    <dbReference type="NCBI Taxonomy" id="675090"/>
    <lineage>
        <taxon>Bacteria</taxon>
        <taxon>Bacillati</taxon>
        <taxon>Actinomycetota</taxon>
        <taxon>Actinomycetes</taxon>
        <taxon>Actinomycetales</taxon>
        <taxon>Actinomycetaceae</taxon>
        <taxon>Actinomyces</taxon>
    </lineage>
</organism>
<gene>
    <name evidence="1" type="ORF">JG540_03410</name>
</gene>
<evidence type="ECO:0000313" key="1">
    <source>
        <dbReference type="EMBL" id="QQM67922.1"/>
    </source>
</evidence>
<evidence type="ECO:0000313" key="2">
    <source>
        <dbReference type="Proteomes" id="UP000595895"/>
    </source>
</evidence>
<sequence>MTEYWQCGFVGEGSSDNCLVPVLEEMLLTMRPGADITVVLHQWFRRPEDKSVSSKAKALEGEPYDLIFVHRDADQESWCARAHEVLDLGYKHLVPVVPVRMTEAWALADLYAEQDFQDWWSGKGFGFDSIESCAEPKKWLREYLSRNRNSLLSPRDFAAKRAEVLKGISVEGPVKRLEAWKMLCQEVEAAMCRVRPYLAGSQWGIV</sequence>
<reference evidence="1 2" key="1">
    <citation type="submission" date="2020-12" db="EMBL/GenBank/DDBJ databases">
        <authorList>
            <person name="Zhou J."/>
        </authorList>
    </citation>
    <scope>NUCLEOTIDE SEQUENCE [LARGE SCALE GENOMIC DNA]</scope>
    <source>
        <strain evidence="1 2">CCUG 61299</strain>
    </source>
</reference>
<dbReference type="KEGG" id="awe:JG540_03410"/>
<evidence type="ECO:0008006" key="3">
    <source>
        <dbReference type="Google" id="ProtNLM"/>
    </source>
</evidence>